<accession>A0A4R3KDM6</accession>
<dbReference type="EMBL" id="SMAB01000013">
    <property type="protein sequence ID" value="TCS81258.1"/>
    <property type="molecule type" value="Genomic_DNA"/>
</dbReference>
<dbReference type="InterPro" id="IPR007235">
    <property type="entry name" value="Glyco_trans_28_C"/>
</dbReference>
<keyword evidence="3" id="KW-0328">Glycosyltransferase</keyword>
<dbReference type="Pfam" id="PF06925">
    <property type="entry name" value="MGDG_synth"/>
    <property type="match status" value="1"/>
</dbReference>
<dbReference type="RefSeq" id="WP_132769344.1">
    <property type="nucleotide sequence ID" value="NZ_SMAB01000013.1"/>
</dbReference>
<dbReference type="Pfam" id="PF04101">
    <property type="entry name" value="Glyco_tran_28_C"/>
    <property type="match status" value="1"/>
</dbReference>
<evidence type="ECO:0000313" key="8">
    <source>
        <dbReference type="Proteomes" id="UP000295788"/>
    </source>
</evidence>
<dbReference type="PANTHER" id="PTHR43025:SF3">
    <property type="entry name" value="MONOGALACTOSYLDIACYLGLYCEROL SYNTHASE 1, CHLOROPLASTIC"/>
    <property type="match status" value="1"/>
</dbReference>
<gene>
    <name evidence="7" type="ORF">EDD72_11316</name>
</gene>
<dbReference type="Proteomes" id="UP000295788">
    <property type="component" value="Unassembled WGS sequence"/>
</dbReference>
<dbReference type="Gene3D" id="3.40.50.2000">
    <property type="entry name" value="Glycogen Phosphorylase B"/>
    <property type="match status" value="2"/>
</dbReference>
<dbReference type="InterPro" id="IPR009695">
    <property type="entry name" value="Diacylglyc_glucosyltr_N"/>
</dbReference>
<dbReference type="GO" id="GO:0016758">
    <property type="term" value="F:hexosyltransferase activity"/>
    <property type="evidence" value="ECO:0007669"/>
    <property type="project" value="InterPro"/>
</dbReference>
<evidence type="ECO:0000259" key="5">
    <source>
        <dbReference type="Pfam" id="PF04101"/>
    </source>
</evidence>
<evidence type="ECO:0000256" key="2">
    <source>
        <dbReference type="ARBA" id="ARBA00006962"/>
    </source>
</evidence>
<evidence type="ECO:0000256" key="1">
    <source>
        <dbReference type="ARBA" id="ARBA00004370"/>
    </source>
</evidence>
<keyword evidence="8" id="KW-1185">Reference proteome</keyword>
<comment type="subcellular location">
    <subcellularLocation>
        <location evidence="1">Membrane</location>
    </subcellularLocation>
</comment>
<evidence type="ECO:0000259" key="6">
    <source>
        <dbReference type="Pfam" id="PF06925"/>
    </source>
</evidence>
<evidence type="ECO:0000313" key="7">
    <source>
        <dbReference type="EMBL" id="TCS81258.1"/>
    </source>
</evidence>
<feature type="domain" description="Glycosyl transferase family 28 C-terminal" evidence="5">
    <location>
        <begin position="203"/>
        <end position="306"/>
    </location>
</feature>
<comment type="caution">
    <text evidence="7">The sequence shown here is derived from an EMBL/GenBank/DDBJ whole genome shotgun (WGS) entry which is preliminary data.</text>
</comment>
<evidence type="ECO:0000256" key="3">
    <source>
        <dbReference type="ARBA" id="ARBA00022676"/>
    </source>
</evidence>
<proteinExistence type="inferred from homology"/>
<dbReference type="AlphaFoldDB" id="A0A4R3KDM6"/>
<evidence type="ECO:0000256" key="4">
    <source>
        <dbReference type="ARBA" id="ARBA00022679"/>
    </source>
</evidence>
<dbReference type="GO" id="GO:0009247">
    <property type="term" value="P:glycolipid biosynthetic process"/>
    <property type="evidence" value="ECO:0007669"/>
    <property type="project" value="InterPro"/>
</dbReference>
<protein>
    <submittedName>
        <fullName evidence="7">Processive 1,2-diacylglycerol beta-glucosyltransferase</fullName>
    </submittedName>
</protein>
<dbReference type="PANTHER" id="PTHR43025">
    <property type="entry name" value="MONOGALACTOSYLDIACYLGLYCEROL SYNTHASE"/>
    <property type="match status" value="1"/>
</dbReference>
<dbReference type="SUPFAM" id="SSF53756">
    <property type="entry name" value="UDP-Glycosyltransferase/glycogen phosphorylase"/>
    <property type="match status" value="1"/>
</dbReference>
<sequence length="326" mass="37651">MNKRILILSEAFGAGHTKAAEAIKEGIRIYQPTWQVEMIELGTWLRPTLSHWISEIYLKTIKYSPKLWGVLYKKVQNRTVKPHFELLLHFIYAKVMQLVREKQPDLIIATHPFPSAVISRLKRMGIKIPLHVVITDYGAHGTWINEGVDYYYLSSFEMKEYFIRLGVPNERIFVTGLPTHPMFWKREEQSFIREKLGLANKPTILFMGGGLGIGLDRGILDTLSDYRDKFQFLIVTGKNTKLYHQLQLHPLSHHPNIRIYPFVENVDELMDASDFIVTKPGGMTTAEAIAKSIPMILFNPIPGHEQENLDFIQQRKLGIAIMMYMN</sequence>
<name>A0A4R3KDM6_9BACI</name>
<dbReference type="GO" id="GO:0016020">
    <property type="term" value="C:membrane"/>
    <property type="evidence" value="ECO:0007669"/>
    <property type="project" value="UniProtKB-SubCell"/>
</dbReference>
<feature type="domain" description="Diacylglycerol glucosyltransferase N-terminal" evidence="6">
    <location>
        <begin position="16"/>
        <end position="178"/>
    </location>
</feature>
<keyword evidence="4 7" id="KW-0808">Transferase</keyword>
<reference evidence="7 8" key="1">
    <citation type="submission" date="2019-03" db="EMBL/GenBank/DDBJ databases">
        <title>Genomic Encyclopedia of Type Strains, Phase IV (KMG-IV): sequencing the most valuable type-strain genomes for metagenomic binning, comparative biology and taxonomic classification.</title>
        <authorList>
            <person name="Goeker M."/>
        </authorList>
    </citation>
    <scope>NUCLEOTIDE SEQUENCE [LARGE SCALE GENOMIC DNA]</scope>
    <source>
        <strain evidence="7 8">DSM 23802</strain>
    </source>
</reference>
<organism evidence="7 8">
    <name type="scientific">Tepidibacillus fermentans</name>
    <dbReference type="NCBI Taxonomy" id="1281767"/>
    <lineage>
        <taxon>Bacteria</taxon>
        <taxon>Bacillati</taxon>
        <taxon>Bacillota</taxon>
        <taxon>Bacilli</taxon>
        <taxon>Bacillales</taxon>
        <taxon>Bacillaceae</taxon>
        <taxon>Tepidibacillus</taxon>
    </lineage>
</organism>
<dbReference type="OrthoDB" id="9815663at2"/>
<dbReference type="InterPro" id="IPR050519">
    <property type="entry name" value="Glycosyltransf_28_UgtP"/>
</dbReference>
<comment type="similarity">
    <text evidence="2">Belongs to the glycosyltransferase 28 family.</text>
</comment>